<keyword evidence="1" id="KW-0805">Transcription regulation</keyword>
<gene>
    <name evidence="5" type="ORF">CDES_03345</name>
</gene>
<dbReference type="KEGG" id="cdx:CDES_03345"/>
<dbReference type="Proteomes" id="UP000068067">
    <property type="component" value="Chromosome"/>
</dbReference>
<dbReference type="Gene3D" id="1.20.120.530">
    <property type="entry name" value="GntR ligand-binding domain-like"/>
    <property type="match status" value="1"/>
</dbReference>
<proteinExistence type="predicted"/>
<dbReference type="InterPro" id="IPR011711">
    <property type="entry name" value="GntR_C"/>
</dbReference>
<keyword evidence="2" id="KW-0238">DNA-binding</keyword>
<sequence>MRAVIAQLEQEGLVETIWHRGSRVIKLDDHDLDELFDLRLSLDPLAIRSLAGKVSEDVVAELHRLAEVIDTHAHHVDNRLDVTNADLDFDEAIFRPTNNKRLLKIWRKLRAQLTLLLATRKSNPTYLKTVGHEHVELSTALADGAFDDAKTLVRDHIEVVFTQIRSQRESQEP</sequence>
<evidence type="ECO:0000256" key="1">
    <source>
        <dbReference type="ARBA" id="ARBA00023015"/>
    </source>
</evidence>
<dbReference type="PATRIC" id="fig|931089.4.peg.677"/>
<dbReference type="EMBL" id="CP009220">
    <property type="protein sequence ID" value="ALC05122.1"/>
    <property type="molecule type" value="Genomic_DNA"/>
</dbReference>
<protein>
    <recommendedName>
        <fullName evidence="4">GntR C-terminal domain-containing protein</fullName>
    </recommendedName>
</protein>
<dbReference type="PANTHER" id="PTHR43537:SF45">
    <property type="entry name" value="GNTR FAMILY REGULATORY PROTEIN"/>
    <property type="match status" value="1"/>
</dbReference>
<keyword evidence="3" id="KW-0804">Transcription</keyword>
<feature type="domain" description="GntR C-terminal" evidence="4">
    <location>
        <begin position="34"/>
        <end position="159"/>
    </location>
</feature>
<evidence type="ECO:0000256" key="3">
    <source>
        <dbReference type="ARBA" id="ARBA00023163"/>
    </source>
</evidence>
<dbReference type="SUPFAM" id="SSF48008">
    <property type="entry name" value="GntR ligand-binding domain-like"/>
    <property type="match status" value="1"/>
</dbReference>
<dbReference type="SMART" id="SM00895">
    <property type="entry name" value="FCD"/>
    <property type="match status" value="1"/>
</dbReference>
<dbReference type="GO" id="GO:0003677">
    <property type="term" value="F:DNA binding"/>
    <property type="evidence" value="ECO:0007669"/>
    <property type="project" value="UniProtKB-KW"/>
</dbReference>
<dbReference type="STRING" id="931089.CDES_03345"/>
<keyword evidence="6" id="KW-1185">Reference proteome</keyword>
<dbReference type="AlphaFoldDB" id="A0A0M4CKI7"/>
<evidence type="ECO:0000256" key="2">
    <source>
        <dbReference type="ARBA" id="ARBA00023125"/>
    </source>
</evidence>
<reference evidence="5 6" key="1">
    <citation type="submission" date="2014-08" db="EMBL/GenBank/DDBJ databases">
        <title>Complete genome sequence of Corynebacterium deserti GIMN1.010 (=DSM 45689), isolated from desert sand in western China.</title>
        <authorList>
            <person name="Ruckert C."/>
            <person name="Albersmeier A."/>
            <person name="Kalinowski J."/>
        </authorList>
    </citation>
    <scope>NUCLEOTIDE SEQUENCE [LARGE SCALE GENOMIC DNA]</scope>
    <source>
        <strain evidence="5 6">GIMN1.010</strain>
    </source>
</reference>
<evidence type="ECO:0000313" key="5">
    <source>
        <dbReference type="EMBL" id="ALC05122.1"/>
    </source>
</evidence>
<accession>A0A0M4CKI7</accession>
<name>A0A0M4CKI7_9CORY</name>
<dbReference type="PANTHER" id="PTHR43537">
    <property type="entry name" value="TRANSCRIPTIONAL REGULATOR, GNTR FAMILY"/>
    <property type="match status" value="1"/>
</dbReference>
<evidence type="ECO:0000259" key="4">
    <source>
        <dbReference type="SMART" id="SM00895"/>
    </source>
</evidence>
<organism evidence="5 6">
    <name type="scientific">Corynebacterium deserti GIMN1.010</name>
    <dbReference type="NCBI Taxonomy" id="931089"/>
    <lineage>
        <taxon>Bacteria</taxon>
        <taxon>Bacillati</taxon>
        <taxon>Actinomycetota</taxon>
        <taxon>Actinomycetes</taxon>
        <taxon>Mycobacteriales</taxon>
        <taxon>Corynebacteriaceae</taxon>
        <taxon>Corynebacterium</taxon>
    </lineage>
</organism>
<evidence type="ECO:0000313" key="6">
    <source>
        <dbReference type="Proteomes" id="UP000068067"/>
    </source>
</evidence>
<dbReference type="Pfam" id="PF07729">
    <property type="entry name" value="FCD"/>
    <property type="match status" value="1"/>
</dbReference>
<dbReference type="InterPro" id="IPR008920">
    <property type="entry name" value="TF_FadR/GntR_C"/>
</dbReference>